<evidence type="ECO:0000259" key="1">
    <source>
        <dbReference type="PROSITE" id="PS51233"/>
    </source>
</evidence>
<comment type="caution">
    <text evidence="2">The sequence shown here is derived from an EMBL/GenBank/DDBJ whole genome shotgun (WGS) entry which is preliminary data.</text>
</comment>
<reference evidence="2" key="1">
    <citation type="submission" date="2020-07" db="EMBL/GenBank/DDBJ databases">
        <title>Clarias magur genome sequencing, assembly and annotation.</title>
        <authorList>
            <person name="Kushwaha B."/>
            <person name="Kumar R."/>
            <person name="Das P."/>
            <person name="Joshi C.G."/>
            <person name="Kumar D."/>
            <person name="Nagpure N.S."/>
            <person name="Pandey M."/>
            <person name="Agarwal S."/>
            <person name="Srivastava S."/>
            <person name="Singh M."/>
            <person name="Sahoo L."/>
            <person name="Jayasankar P."/>
            <person name="Meher P.K."/>
            <person name="Koringa P.G."/>
            <person name="Iquebal M.A."/>
            <person name="Das S.P."/>
            <person name="Bit A."/>
            <person name="Patnaik S."/>
            <person name="Patel N."/>
            <person name="Shah T.M."/>
            <person name="Hinsu A."/>
            <person name="Jena J.K."/>
        </authorList>
    </citation>
    <scope>NUCLEOTIDE SEQUENCE</scope>
    <source>
        <strain evidence="2">CIFAMagur01</strain>
        <tissue evidence="2">Testis</tissue>
    </source>
</reference>
<feature type="domain" description="VWFD" evidence="1">
    <location>
        <begin position="1"/>
        <end position="45"/>
    </location>
</feature>
<organism evidence="2 3">
    <name type="scientific">Clarias magur</name>
    <name type="common">Asian catfish</name>
    <name type="synonym">Macropteronotus magur</name>
    <dbReference type="NCBI Taxonomy" id="1594786"/>
    <lineage>
        <taxon>Eukaryota</taxon>
        <taxon>Metazoa</taxon>
        <taxon>Chordata</taxon>
        <taxon>Craniata</taxon>
        <taxon>Vertebrata</taxon>
        <taxon>Euteleostomi</taxon>
        <taxon>Actinopterygii</taxon>
        <taxon>Neopterygii</taxon>
        <taxon>Teleostei</taxon>
        <taxon>Ostariophysi</taxon>
        <taxon>Siluriformes</taxon>
        <taxon>Clariidae</taxon>
        <taxon>Clarias</taxon>
    </lineage>
</organism>
<feature type="non-terminal residue" evidence="2">
    <location>
        <position position="49"/>
    </location>
</feature>
<evidence type="ECO:0000313" key="3">
    <source>
        <dbReference type="Proteomes" id="UP000727407"/>
    </source>
</evidence>
<keyword evidence="3" id="KW-1185">Reference proteome</keyword>
<accession>A0A8J4X9P0</accession>
<protein>
    <submittedName>
        <fullName evidence="2">Mucin-19-like</fullName>
    </submittedName>
</protein>
<sequence length="49" mass="5191">LCGSYNHNTEDDFTTSSGIVENSPHSFALSWALGACKTDIPSACVITDN</sequence>
<gene>
    <name evidence="2" type="ORF">DAT39_003484</name>
</gene>
<dbReference type="PROSITE" id="PS51233">
    <property type="entry name" value="VWFD"/>
    <property type="match status" value="1"/>
</dbReference>
<feature type="non-terminal residue" evidence="2">
    <location>
        <position position="1"/>
    </location>
</feature>
<dbReference type="InterPro" id="IPR001846">
    <property type="entry name" value="VWF_type-D"/>
</dbReference>
<dbReference type="OrthoDB" id="160294at2759"/>
<evidence type="ECO:0000313" key="2">
    <source>
        <dbReference type="EMBL" id="KAF5906809.1"/>
    </source>
</evidence>
<dbReference type="EMBL" id="QNUK01000028">
    <property type="protein sequence ID" value="KAF5906809.1"/>
    <property type="molecule type" value="Genomic_DNA"/>
</dbReference>
<dbReference type="AlphaFoldDB" id="A0A8J4X9P0"/>
<name>A0A8J4X9P0_CLAMG</name>
<dbReference type="Proteomes" id="UP000727407">
    <property type="component" value="Unassembled WGS sequence"/>
</dbReference>
<proteinExistence type="predicted"/>